<evidence type="ECO:0000256" key="8">
    <source>
        <dbReference type="ARBA" id="ARBA00022842"/>
    </source>
</evidence>
<dbReference type="GO" id="GO:0000049">
    <property type="term" value="F:tRNA binding"/>
    <property type="evidence" value="ECO:0007669"/>
    <property type="project" value="InterPro"/>
</dbReference>
<dbReference type="InterPro" id="IPR045864">
    <property type="entry name" value="aa-tRNA-synth_II/BPL/LPL"/>
</dbReference>
<dbReference type="GO" id="GO:0046872">
    <property type="term" value="F:metal ion binding"/>
    <property type="evidence" value="ECO:0007669"/>
    <property type="project" value="UniProtKB-KW"/>
</dbReference>
<accession>A0A644V884</accession>
<protein>
    <recommendedName>
        <fullName evidence="2">phenylalanine--tRNA ligase</fullName>
        <ecNumber evidence="2">6.1.1.20</ecNumber>
    </recommendedName>
</protein>
<evidence type="ECO:0000256" key="6">
    <source>
        <dbReference type="ARBA" id="ARBA00022741"/>
    </source>
</evidence>
<evidence type="ECO:0000256" key="1">
    <source>
        <dbReference type="ARBA" id="ARBA00004496"/>
    </source>
</evidence>
<dbReference type="InterPro" id="IPR002319">
    <property type="entry name" value="Phenylalanyl-tRNA_Synthase"/>
</dbReference>
<dbReference type="PROSITE" id="PS50862">
    <property type="entry name" value="AA_TRNA_LIGASE_II"/>
    <property type="match status" value="1"/>
</dbReference>
<dbReference type="NCBIfam" id="TIGR00468">
    <property type="entry name" value="pheS"/>
    <property type="match status" value="1"/>
</dbReference>
<dbReference type="EC" id="6.1.1.20" evidence="2"/>
<evidence type="ECO:0000256" key="9">
    <source>
        <dbReference type="ARBA" id="ARBA00022917"/>
    </source>
</evidence>
<evidence type="ECO:0000256" key="5">
    <source>
        <dbReference type="ARBA" id="ARBA00022723"/>
    </source>
</evidence>
<dbReference type="CDD" id="cd00496">
    <property type="entry name" value="PheRS_alpha_core"/>
    <property type="match status" value="1"/>
</dbReference>
<dbReference type="Gene3D" id="3.30.930.10">
    <property type="entry name" value="Bira Bifunctional Protein, Domain 2"/>
    <property type="match status" value="1"/>
</dbReference>
<keyword evidence="6" id="KW-0547">Nucleotide-binding</keyword>
<evidence type="ECO:0000256" key="3">
    <source>
        <dbReference type="ARBA" id="ARBA00022490"/>
    </source>
</evidence>
<keyword evidence="10" id="KW-0030">Aminoacyl-tRNA synthetase</keyword>
<comment type="catalytic activity">
    <reaction evidence="11">
        <text>tRNA(Phe) + L-phenylalanine + ATP = L-phenylalanyl-tRNA(Phe) + AMP + diphosphate + H(+)</text>
        <dbReference type="Rhea" id="RHEA:19413"/>
        <dbReference type="Rhea" id="RHEA-COMP:9668"/>
        <dbReference type="Rhea" id="RHEA-COMP:9699"/>
        <dbReference type="ChEBI" id="CHEBI:15378"/>
        <dbReference type="ChEBI" id="CHEBI:30616"/>
        <dbReference type="ChEBI" id="CHEBI:33019"/>
        <dbReference type="ChEBI" id="CHEBI:58095"/>
        <dbReference type="ChEBI" id="CHEBI:78442"/>
        <dbReference type="ChEBI" id="CHEBI:78531"/>
        <dbReference type="ChEBI" id="CHEBI:456215"/>
        <dbReference type="EC" id="6.1.1.20"/>
    </reaction>
</comment>
<proteinExistence type="predicted"/>
<dbReference type="PANTHER" id="PTHR11538">
    <property type="entry name" value="PHENYLALANYL-TRNA SYNTHETASE"/>
    <property type="match status" value="1"/>
</dbReference>
<dbReference type="GO" id="GO:0004826">
    <property type="term" value="F:phenylalanine-tRNA ligase activity"/>
    <property type="evidence" value="ECO:0007669"/>
    <property type="project" value="UniProtKB-EC"/>
</dbReference>
<evidence type="ECO:0000256" key="11">
    <source>
        <dbReference type="ARBA" id="ARBA00049255"/>
    </source>
</evidence>
<dbReference type="SUPFAM" id="SSF55681">
    <property type="entry name" value="Class II aaRS and biotin synthetases"/>
    <property type="match status" value="1"/>
</dbReference>
<evidence type="ECO:0000313" key="13">
    <source>
        <dbReference type="EMBL" id="MPL87245.1"/>
    </source>
</evidence>
<gene>
    <name evidence="13" type="primary">pheS_13</name>
    <name evidence="13" type="ORF">SDC9_33244</name>
</gene>
<evidence type="ECO:0000256" key="4">
    <source>
        <dbReference type="ARBA" id="ARBA00022598"/>
    </source>
</evidence>
<dbReference type="GO" id="GO:0005524">
    <property type="term" value="F:ATP binding"/>
    <property type="evidence" value="ECO:0007669"/>
    <property type="project" value="UniProtKB-KW"/>
</dbReference>
<dbReference type="InterPro" id="IPR004529">
    <property type="entry name" value="Phe-tRNA-synth_IIc_asu"/>
</dbReference>
<dbReference type="GO" id="GO:0006432">
    <property type="term" value="P:phenylalanyl-tRNA aminoacylation"/>
    <property type="evidence" value="ECO:0007669"/>
    <property type="project" value="InterPro"/>
</dbReference>
<evidence type="ECO:0000256" key="7">
    <source>
        <dbReference type="ARBA" id="ARBA00022840"/>
    </source>
</evidence>
<comment type="subcellular location">
    <subcellularLocation>
        <location evidence="1">Cytoplasm</location>
    </subcellularLocation>
</comment>
<feature type="domain" description="Aminoacyl-transfer RNA synthetases class-II family profile" evidence="12">
    <location>
        <begin position="19"/>
        <end position="234"/>
    </location>
</feature>
<name>A0A644V884_9ZZZZ</name>
<dbReference type="PANTHER" id="PTHR11538:SF41">
    <property type="entry name" value="PHENYLALANINE--TRNA LIGASE, MITOCHONDRIAL"/>
    <property type="match status" value="1"/>
</dbReference>
<sequence length="255" mass="28867">MENNAHAHPISILINRIAEIFTSLGFDIVDGPELEREWFNFDALNVPKDHPARDLQDTFYLKLKEDEKYGKAVMRTHTSPVQVHYMTEFAKLVKEGKKDFPLAICVPGKTFRNEATDATHEAQFYQVEGLLVGENISLANLKGVLEKFFSELFEKKIDVMLRSSFFPFVEPGVEIAMKCFKCDGAGCNICKKTGWIEIMGAGMVHPNVLENCGIDSRKYTGFAFGGGIERLAMLKYGINDIRLFHNGDLRMVNQF</sequence>
<keyword evidence="9" id="KW-0648">Protein biosynthesis</keyword>
<evidence type="ECO:0000259" key="12">
    <source>
        <dbReference type="PROSITE" id="PS50862"/>
    </source>
</evidence>
<dbReference type="InterPro" id="IPR006195">
    <property type="entry name" value="aa-tRNA-synth_II"/>
</dbReference>
<dbReference type="AlphaFoldDB" id="A0A644V884"/>
<organism evidence="13">
    <name type="scientific">bioreactor metagenome</name>
    <dbReference type="NCBI Taxonomy" id="1076179"/>
    <lineage>
        <taxon>unclassified sequences</taxon>
        <taxon>metagenomes</taxon>
        <taxon>ecological metagenomes</taxon>
    </lineage>
</organism>
<keyword evidence="8" id="KW-0460">Magnesium</keyword>
<keyword evidence="7" id="KW-0067">ATP-binding</keyword>
<dbReference type="EMBL" id="VSSQ01000235">
    <property type="protein sequence ID" value="MPL87245.1"/>
    <property type="molecule type" value="Genomic_DNA"/>
</dbReference>
<evidence type="ECO:0000256" key="10">
    <source>
        <dbReference type="ARBA" id="ARBA00023146"/>
    </source>
</evidence>
<evidence type="ECO:0000256" key="2">
    <source>
        <dbReference type="ARBA" id="ARBA00012814"/>
    </source>
</evidence>
<keyword evidence="3" id="KW-0963">Cytoplasm</keyword>
<dbReference type="GO" id="GO:0005737">
    <property type="term" value="C:cytoplasm"/>
    <property type="evidence" value="ECO:0007669"/>
    <property type="project" value="UniProtKB-SubCell"/>
</dbReference>
<keyword evidence="5" id="KW-0479">Metal-binding</keyword>
<dbReference type="Pfam" id="PF01409">
    <property type="entry name" value="tRNA-synt_2d"/>
    <property type="match status" value="1"/>
</dbReference>
<reference evidence="13" key="1">
    <citation type="submission" date="2019-08" db="EMBL/GenBank/DDBJ databases">
        <authorList>
            <person name="Kucharzyk K."/>
            <person name="Murdoch R.W."/>
            <person name="Higgins S."/>
            <person name="Loffler F."/>
        </authorList>
    </citation>
    <scope>NUCLEOTIDE SEQUENCE</scope>
</reference>
<comment type="caution">
    <text evidence="13">The sequence shown here is derived from an EMBL/GenBank/DDBJ whole genome shotgun (WGS) entry which is preliminary data.</text>
</comment>
<keyword evidence="4 13" id="KW-0436">Ligase</keyword>